<dbReference type="EMBL" id="CDMY01000947">
    <property type="protein sequence ID" value="CEM37614.1"/>
    <property type="molecule type" value="Genomic_DNA"/>
</dbReference>
<feature type="region of interest" description="Disordered" evidence="3">
    <location>
        <begin position="829"/>
        <end position="867"/>
    </location>
</feature>
<dbReference type="GO" id="GO:0000922">
    <property type="term" value="C:spindle pole"/>
    <property type="evidence" value="ECO:0007669"/>
    <property type="project" value="TreeGrafter"/>
</dbReference>
<feature type="compositionally biased region" description="Basic and acidic residues" evidence="3">
    <location>
        <begin position="709"/>
        <end position="735"/>
    </location>
</feature>
<reference evidence="4 5" key="1">
    <citation type="submission" date="2014-11" db="EMBL/GenBank/DDBJ databases">
        <authorList>
            <person name="Zhu J."/>
            <person name="Qi W."/>
            <person name="Song R."/>
        </authorList>
    </citation>
    <scope>NUCLEOTIDE SEQUENCE [LARGE SCALE GENOMIC DNA]</scope>
</reference>
<feature type="compositionally biased region" description="Low complexity" evidence="3">
    <location>
        <begin position="611"/>
        <end position="622"/>
    </location>
</feature>
<dbReference type="PANTHER" id="PTHR22706:SF2">
    <property type="entry name" value="SFI1 SPINDLE BODY DOMAIN-CONTAINING PROTEIN"/>
    <property type="match status" value="1"/>
</dbReference>
<feature type="compositionally biased region" description="Polar residues" evidence="3">
    <location>
        <begin position="1474"/>
        <end position="1485"/>
    </location>
</feature>
<evidence type="ECO:0000256" key="2">
    <source>
        <dbReference type="SAM" id="Coils"/>
    </source>
</evidence>
<feature type="compositionally biased region" description="Basic and acidic residues" evidence="3">
    <location>
        <begin position="1022"/>
        <end position="1044"/>
    </location>
</feature>
<dbReference type="PROSITE" id="PS50005">
    <property type="entry name" value="TPR"/>
    <property type="match status" value="1"/>
</dbReference>
<dbReference type="STRING" id="1169540.A0A0G4H254"/>
<feature type="region of interest" description="Disordered" evidence="3">
    <location>
        <begin position="1308"/>
        <end position="1492"/>
    </location>
</feature>
<dbReference type="SMART" id="SM00015">
    <property type="entry name" value="IQ"/>
    <property type="match status" value="5"/>
</dbReference>
<feature type="compositionally biased region" description="Acidic residues" evidence="3">
    <location>
        <begin position="1101"/>
        <end position="1111"/>
    </location>
</feature>
<dbReference type="Gene3D" id="1.25.40.10">
    <property type="entry name" value="Tetratricopeptide repeat domain"/>
    <property type="match status" value="1"/>
</dbReference>
<organism evidence="4 5">
    <name type="scientific">Vitrella brassicaformis (strain CCMP3155)</name>
    <dbReference type="NCBI Taxonomy" id="1169540"/>
    <lineage>
        <taxon>Eukaryota</taxon>
        <taxon>Sar</taxon>
        <taxon>Alveolata</taxon>
        <taxon>Colpodellida</taxon>
        <taxon>Vitrellaceae</taxon>
        <taxon>Vitrella</taxon>
    </lineage>
</organism>
<feature type="region of interest" description="Disordered" evidence="3">
    <location>
        <begin position="1248"/>
        <end position="1280"/>
    </location>
</feature>
<dbReference type="Pfam" id="PF00612">
    <property type="entry name" value="IQ"/>
    <property type="match status" value="2"/>
</dbReference>
<feature type="compositionally biased region" description="Basic residues" evidence="3">
    <location>
        <begin position="271"/>
        <end position="289"/>
    </location>
</feature>
<dbReference type="GO" id="GO:0005516">
    <property type="term" value="F:calmodulin binding"/>
    <property type="evidence" value="ECO:0007669"/>
    <property type="project" value="TreeGrafter"/>
</dbReference>
<dbReference type="GO" id="GO:0000278">
    <property type="term" value="P:mitotic cell cycle"/>
    <property type="evidence" value="ECO:0007669"/>
    <property type="project" value="TreeGrafter"/>
</dbReference>
<feature type="compositionally biased region" description="Basic and acidic residues" evidence="3">
    <location>
        <begin position="999"/>
        <end position="1012"/>
    </location>
</feature>
<dbReference type="Pfam" id="PF13374">
    <property type="entry name" value="TPR_10"/>
    <property type="match status" value="1"/>
</dbReference>
<feature type="compositionally biased region" description="Acidic residues" evidence="3">
    <location>
        <begin position="1351"/>
        <end position="1365"/>
    </location>
</feature>
<dbReference type="InterPro" id="IPR051185">
    <property type="entry name" value="ASPM"/>
</dbReference>
<feature type="region of interest" description="Disordered" evidence="3">
    <location>
        <begin position="394"/>
        <end position="426"/>
    </location>
</feature>
<gene>
    <name evidence="4" type="ORF">Vbra_19323</name>
</gene>
<dbReference type="Gene3D" id="1.20.5.190">
    <property type="match status" value="1"/>
</dbReference>
<dbReference type="OrthoDB" id="441406at2759"/>
<feature type="compositionally biased region" description="Basic and acidic residues" evidence="3">
    <location>
        <begin position="916"/>
        <end position="928"/>
    </location>
</feature>
<feature type="compositionally biased region" description="Low complexity" evidence="3">
    <location>
        <begin position="934"/>
        <end position="946"/>
    </location>
</feature>
<dbReference type="InterPro" id="IPR019734">
    <property type="entry name" value="TPR_rpt"/>
</dbReference>
<feature type="compositionally biased region" description="Pro residues" evidence="3">
    <location>
        <begin position="256"/>
        <end position="266"/>
    </location>
</feature>
<feature type="region of interest" description="Disordered" evidence="3">
    <location>
        <begin position="249"/>
        <end position="299"/>
    </location>
</feature>
<feature type="compositionally biased region" description="Polar residues" evidence="3">
    <location>
        <begin position="1082"/>
        <end position="1099"/>
    </location>
</feature>
<feature type="compositionally biased region" description="Acidic residues" evidence="3">
    <location>
        <begin position="1045"/>
        <end position="1063"/>
    </location>
</feature>
<feature type="region of interest" description="Disordered" evidence="3">
    <location>
        <begin position="909"/>
        <end position="950"/>
    </location>
</feature>
<feature type="repeat" description="TPR" evidence="1">
    <location>
        <begin position="105"/>
        <end position="138"/>
    </location>
</feature>
<dbReference type="InParanoid" id="A0A0G4H254"/>
<keyword evidence="5" id="KW-1185">Reference proteome</keyword>
<feature type="compositionally biased region" description="Basic and acidic residues" evidence="3">
    <location>
        <begin position="646"/>
        <end position="700"/>
    </location>
</feature>
<evidence type="ECO:0000313" key="4">
    <source>
        <dbReference type="EMBL" id="CEM37614.1"/>
    </source>
</evidence>
<dbReference type="Pfam" id="PF13181">
    <property type="entry name" value="TPR_8"/>
    <property type="match status" value="1"/>
</dbReference>
<sequence length="1577" mass="174609">MFWNRGVPLFCCTENTMRRRDRLTNGQLEGVVLDCNRKGMELLRKGKLDVAFNKLKQAETLLAEAGAPPPPPPPVALIKQGGDLWWNAKAPPEPMDPAAAVKLLAITFNNLGCLYKTSKKYSSSLEYFRQAIRLQQQSSADVCTLAGTHLNISAILSKLHKHDKALRHASTALTIASHRLAALQQESIPPSQDDITTMAIAYHNVGVEKEYLGQYGEATLFFEKGRHVAREGLGEDHPLTVALGKNLDEMEQRASSPPPAASPYLPPRTRSPTRNKQHPRRKMPRKERPRSHEDDAALEVPLERARRLFHAYGLKQRDSRETAPLRSPSDYLPGCRSSWNEGEGLRRPPKSVSPTTPPKASPKQRGLKGKRGYRYAMGSTYRPSPQITNAVLSGMRQPQARPASSPSPIRPPTALPLTPPSPSPMLDVDVEISEGDLRPLSRGETPLMTHRGEENEQVIAASGRELPVLPDRPYSRINFYSPDDLQPLDEPTRRRPGDELSVVAEEPQDASERDATGGRLQLPTMPGSSASHSSTMTPRPPPISKPSDHHHTSSPRLKYIRKWAATRIQTAWRSRQKDDDASPLQAKHPDSLAKHRPVTVMPKRGEKLHGAALPPRAASPPLKRTQEPHKPAPAVTDQKAPNGRSARRDSIATREAAKRKEEEAKRQDEAAKRKEEEDRKREAARLLKERQEKAAIEVQRHARGRMARRSIEKMKQDEAVKKDQHEAVKRDDAARRIQRQMRQRKKRLELRPRPEGEWNDKHFWLQTEIGELERQVRAARIIQKNERRRSAQQRYAELKRKREEAAIRLQACERGRQARRLTSDIKKERADEVKQAPIIQKTETEQPLRDMNEEAVQPAHEEDQPAAAEVEITSVEEHEAIGGAHHEEVEEPITPDAAVRAYVGDLTKSLSAMPADQDRHDEDISRTAEDEETAAAQEAPQEEAAALPVPVTSSAAELEASFAAQEYVPHLIQHVSSSIAGSPRAADRPADEGEEDQPIESKGEDVDTHEEVNAEASEEQAQDEHDHEQQAQGDVDLHKRSEGEKGEEDIQQDTQEETLDEDGDERHELGDAGGDMPGEAQQECSQQDEPSPAYQSTPQAEAEETEAEETADADKGPPVHSETQDLTAAILTVQKHIRGHQARRRMSAVLASKVLGSSWEASQNQLAEEEEAAKKIQAALRVRLARKSPSSGKGNILAVKKVDLNESVVLPRAPRGSIAFQQMPSDFNMSIAPTRAPRGSMVYQQMPDLSQQPQHDPEDSQPEESRQRSEEILSVEDSYADDADTILDQMRRSSIMLTGARSAYRIEADEVDDAAPPPLFLSSTDSDEQEADLLRHGSSLEQSDQHGGDQGEGDDESGMWDEMADNDAPHDASGDGEAAPDEEQPDLAQSFHSSDRASSRNSNRRCSIQERKPPNIEIDVDAIIEDADLRDSRRSSSVLSSHKSSPKMERSSRSLEGSGLSGSGPDDRKPPGRQDTSNTGTSDSSEVIMKAETNMRRVSISVDLATLAHLRQGPRGSTAGFFVKELSKAAAGRLAGSNMGGSQMTGSQHSQGRPVMPPKSPTSPDLGADERRKMLGE</sequence>
<dbReference type="Proteomes" id="UP000041254">
    <property type="component" value="Unassembled WGS sequence"/>
</dbReference>
<dbReference type="SUPFAM" id="SSF48452">
    <property type="entry name" value="TPR-like"/>
    <property type="match status" value="1"/>
</dbReference>
<feature type="region of interest" description="Disordered" evidence="3">
    <location>
        <begin position="460"/>
        <end position="735"/>
    </location>
</feature>
<proteinExistence type="predicted"/>
<feature type="compositionally biased region" description="Low complexity" evidence="3">
    <location>
        <begin position="396"/>
        <end position="407"/>
    </location>
</feature>
<keyword evidence="1" id="KW-0802">TPR repeat</keyword>
<dbReference type="GO" id="GO:0051295">
    <property type="term" value="P:establishment of meiotic spindle localization"/>
    <property type="evidence" value="ECO:0007669"/>
    <property type="project" value="TreeGrafter"/>
</dbReference>
<keyword evidence="2" id="KW-0175">Coiled coil</keyword>
<dbReference type="PANTHER" id="PTHR22706">
    <property type="entry name" value="ASSEMBLY FACTOR FOR SPINDLE MICROTUBULES"/>
    <property type="match status" value="1"/>
</dbReference>
<feature type="region of interest" description="Disordered" evidence="3">
    <location>
        <begin position="1533"/>
        <end position="1577"/>
    </location>
</feature>
<feature type="region of interest" description="Disordered" evidence="3">
    <location>
        <begin position="976"/>
        <end position="1126"/>
    </location>
</feature>
<feature type="compositionally biased region" description="Basic and acidic residues" evidence="3">
    <location>
        <begin position="290"/>
        <end position="299"/>
    </location>
</feature>
<evidence type="ECO:0000256" key="1">
    <source>
        <dbReference type="PROSITE-ProRule" id="PRU00339"/>
    </source>
</evidence>
<feature type="compositionally biased region" description="Polar residues" evidence="3">
    <location>
        <begin position="1540"/>
        <end position="1551"/>
    </location>
</feature>
<dbReference type="InterPro" id="IPR011990">
    <property type="entry name" value="TPR-like_helical_dom_sf"/>
</dbReference>
<feature type="compositionally biased region" description="Basic and acidic residues" evidence="3">
    <location>
        <begin position="842"/>
        <end position="852"/>
    </location>
</feature>
<evidence type="ECO:0000256" key="3">
    <source>
        <dbReference type="SAM" id="MobiDB-lite"/>
    </source>
</evidence>
<feature type="coiled-coil region" evidence="2">
    <location>
        <begin position="781"/>
        <end position="815"/>
    </location>
</feature>
<dbReference type="OMA" id="SIRCMER"/>
<dbReference type="GO" id="GO:0007051">
    <property type="term" value="P:spindle organization"/>
    <property type="evidence" value="ECO:0007669"/>
    <property type="project" value="TreeGrafter"/>
</dbReference>
<evidence type="ECO:0000313" key="5">
    <source>
        <dbReference type="Proteomes" id="UP000041254"/>
    </source>
</evidence>
<feature type="compositionally biased region" description="Polar residues" evidence="3">
    <location>
        <begin position="526"/>
        <end position="537"/>
    </location>
</feature>
<feature type="compositionally biased region" description="Basic and acidic residues" evidence="3">
    <location>
        <begin position="1568"/>
        <end position="1577"/>
    </location>
</feature>
<dbReference type="VEuPathDB" id="CryptoDB:Vbra_19323"/>
<feature type="compositionally biased region" description="Pro residues" evidence="3">
    <location>
        <begin position="408"/>
        <end position="423"/>
    </location>
</feature>
<feature type="compositionally biased region" description="Basic and acidic residues" evidence="3">
    <location>
        <begin position="1255"/>
        <end position="1271"/>
    </location>
</feature>
<dbReference type="InterPro" id="IPR000048">
    <property type="entry name" value="IQ_motif_EF-hand-BS"/>
</dbReference>
<protein>
    <submittedName>
        <fullName evidence="4">Uncharacterized protein</fullName>
    </submittedName>
</protein>
<name>A0A0G4H254_VITBC</name>
<dbReference type="PROSITE" id="PS50096">
    <property type="entry name" value="IQ"/>
    <property type="match status" value="4"/>
</dbReference>
<feature type="region of interest" description="Disordered" evidence="3">
    <location>
        <begin position="317"/>
        <end position="371"/>
    </location>
</feature>
<dbReference type="SMART" id="SM00028">
    <property type="entry name" value="TPR"/>
    <property type="match status" value="3"/>
</dbReference>
<accession>A0A0G4H254</accession>